<dbReference type="Gene3D" id="3.30.420.10">
    <property type="entry name" value="Ribonuclease H-like superfamily/Ribonuclease H"/>
    <property type="match status" value="1"/>
</dbReference>
<evidence type="ECO:0000259" key="1">
    <source>
        <dbReference type="PROSITE" id="PS50994"/>
    </source>
</evidence>
<dbReference type="PANTHER" id="PTHR42648">
    <property type="entry name" value="TRANSPOSASE, PUTATIVE-RELATED"/>
    <property type="match status" value="1"/>
</dbReference>
<sequence>MKAHIHQLRSELMTSKKCTRSISEYVLRIRTISNSLLAIGDLTDMYEVEALLYVQEVKLDKYKQELSTSSASSNINHGSFVHTHARNGYSRVQSDLGDEFRPLTKLLNEQGIIYRLTRPHTSHEKAKVERKHKHIVELGLALLAHATMPIIYWDHSFTTAVYLIDRLPTSALPRFSSPFEVVHNKQPDYSSLRMFGCAYYPCMGTYNKHNLEFKSYKCVYFGVSPTHKGFKCLNSEGRVFISKDVVFHEVEFPFKHGFTTTGIPDPSSLGHKKSMELYLPIPIESKNDGSTRHSQ</sequence>
<dbReference type="SUPFAM" id="SSF53098">
    <property type="entry name" value="Ribonuclease H-like"/>
    <property type="match status" value="1"/>
</dbReference>
<dbReference type="PANTHER" id="PTHR42648:SF26">
    <property type="entry name" value="INTEGRASE CATALYTIC DOMAIN-CONTAINING PROTEIN"/>
    <property type="match status" value="1"/>
</dbReference>
<dbReference type="EMBL" id="JAMSHJ010000006">
    <property type="protein sequence ID" value="KAI5397120.1"/>
    <property type="molecule type" value="Genomic_DNA"/>
</dbReference>
<dbReference type="GO" id="GO:0003676">
    <property type="term" value="F:nucleic acid binding"/>
    <property type="evidence" value="ECO:0007669"/>
    <property type="project" value="InterPro"/>
</dbReference>
<dbReference type="InterPro" id="IPR012337">
    <property type="entry name" value="RNaseH-like_sf"/>
</dbReference>
<protein>
    <recommendedName>
        <fullName evidence="1">Integrase catalytic domain-containing protein</fullName>
    </recommendedName>
</protein>
<dbReference type="InterPro" id="IPR001584">
    <property type="entry name" value="Integrase_cat-core"/>
</dbReference>
<evidence type="ECO:0000313" key="2">
    <source>
        <dbReference type="EMBL" id="KAI5397120.1"/>
    </source>
</evidence>
<dbReference type="Pfam" id="PF25597">
    <property type="entry name" value="SH3_retrovirus"/>
    <property type="match status" value="1"/>
</dbReference>
<reference evidence="2 3" key="1">
    <citation type="journal article" date="2022" name="Nat. Genet.">
        <title>Improved pea reference genome and pan-genome highlight genomic features and evolutionary characteristics.</title>
        <authorList>
            <person name="Yang T."/>
            <person name="Liu R."/>
            <person name="Luo Y."/>
            <person name="Hu S."/>
            <person name="Wang D."/>
            <person name="Wang C."/>
            <person name="Pandey M.K."/>
            <person name="Ge S."/>
            <person name="Xu Q."/>
            <person name="Li N."/>
            <person name="Li G."/>
            <person name="Huang Y."/>
            <person name="Saxena R.K."/>
            <person name="Ji Y."/>
            <person name="Li M."/>
            <person name="Yan X."/>
            <person name="He Y."/>
            <person name="Liu Y."/>
            <person name="Wang X."/>
            <person name="Xiang C."/>
            <person name="Varshney R.K."/>
            <person name="Ding H."/>
            <person name="Gao S."/>
            <person name="Zong X."/>
        </authorList>
    </citation>
    <scope>NUCLEOTIDE SEQUENCE [LARGE SCALE GENOMIC DNA]</scope>
    <source>
        <strain evidence="2 3">cv. Zhongwan 6</strain>
    </source>
</reference>
<dbReference type="Gramene" id="Psat06G0308300-T1">
    <property type="protein sequence ID" value="KAI5397120.1"/>
    <property type="gene ID" value="KIW84_063083"/>
</dbReference>
<proteinExistence type="predicted"/>
<keyword evidence="3" id="KW-1185">Reference proteome</keyword>
<dbReference type="PROSITE" id="PS50994">
    <property type="entry name" value="INTEGRASE"/>
    <property type="match status" value="1"/>
</dbReference>
<gene>
    <name evidence="2" type="ORF">KIW84_063083</name>
</gene>
<dbReference type="AlphaFoldDB" id="A0A9D4WA60"/>
<dbReference type="InterPro" id="IPR039537">
    <property type="entry name" value="Retrotran_Ty1/copia-like"/>
</dbReference>
<accession>A0A9D4WA60</accession>
<dbReference type="GO" id="GO:0015074">
    <property type="term" value="P:DNA integration"/>
    <property type="evidence" value="ECO:0007669"/>
    <property type="project" value="InterPro"/>
</dbReference>
<organism evidence="2 3">
    <name type="scientific">Pisum sativum</name>
    <name type="common">Garden pea</name>
    <name type="synonym">Lathyrus oleraceus</name>
    <dbReference type="NCBI Taxonomy" id="3888"/>
    <lineage>
        <taxon>Eukaryota</taxon>
        <taxon>Viridiplantae</taxon>
        <taxon>Streptophyta</taxon>
        <taxon>Embryophyta</taxon>
        <taxon>Tracheophyta</taxon>
        <taxon>Spermatophyta</taxon>
        <taxon>Magnoliopsida</taxon>
        <taxon>eudicotyledons</taxon>
        <taxon>Gunneridae</taxon>
        <taxon>Pentapetalae</taxon>
        <taxon>rosids</taxon>
        <taxon>fabids</taxon>
        <taxon>Fabales</taxon>
        <taxon>Fabaceae</taxon>
        <taxon>Papilionoideae</taxon>
        <taxon>50 kb inversion clade</taxon>
        <taxon>NPAAA clade</taxon>
        <taxon>Hologalegina</taxon>
        <taxon>IRL clade</taxon>
        <taxon>Fabeae</taxon>
        <taxon>Lathyrus</taxon>
    </lineage>
</organism>
<feature type="domain" description="Integrase catalytic" evidence="1">
    <location>
        <begin position="92"/>
        <end position="186"/>
    </location>
</feature>
<dbReference type="InterPro" id="IPR057670">
    <property type="entry name" value="SH3_retrovirus"/>
</dbReference>
<comment type="caution">
    <text evidence="2">The sequence shown here is derived from an EMBL/GenBank/DDBJ whole genome shotgun (WGS) entry which is preliminary data.</text>
</comment>
<dbReference type="Proteomes" id="UP001058974">
    <property type="component" value="Chromosome 6"/>
</dbReference>
<dbReference type="InterPro" id="IPR036397">
    <property type="entry name" value="RNaseH_sf"/>
</dbReference>
<name>A0A9D4WA60_PEA</name>
<evidence type="ECO:0000313" key="3">
    <source>
        <dbReference type="Proteomes" id="UP001058974"/>
    </source>
</evidence>